<accession>A0A511ZQC1</accession>
<evidence type="ECO:0000259" key="1">
    <source>
        <dbReference type="Pfam" id="PF13349"/>
    </source>
</evidence>
<sequence>MNEKVTILDEFAEKLIINGNSGDVSLEQLSTNNLDIETKSGDGMINIPISYDESQDEKEIKDTAGKGSFEIDVETISGNITAR</sequence>
<feature type="domain" description="DUF4097" evidence="1">
    <location>
        <begin position="12"/>
        <end position="45"/>
    </location>
</feature>
<dbReference type="RefSeq" id="WP_147212542.1">
    <property type="nucleotide sequence ID" value="NZ_BJYM01000026.1"/>
</dbReference>
<proteinExistence type="predicted"/>
<dbReference type="AlphaFoldDB" id="A0A511ZQC1"/>
<reference evidence="2 3" key="1">
    <citation type="submission" date="2019-07" db="EMBL/GenBank/DDBJ databases">
        <title>Whole genome shotgun sequence of Oceanobacillus sojae NBRC 105379.</title>
        <authorList>
            <person name="Hosoyama A."/>
            <person name="Uohara A."/>
            <person name="Ohji S."/>
            <person name="Ichikawa N."/>
        </authorList>
    </citation>
    <scope>NUCLEOTIDE SEQUENCE [LARGE SCALE GENOMIC DNA]</scope>
    <source>
        <strain evidence="2 3">NBRC 105379</strain>
    </source>
</reference>
<protein>
    <recommendedName>
        <fullName evidence="1">DUF4097 domain-containing protein</fullName>
    </recommendedName>
</protein>
<keyword evidence="3" id="KW-1185">Reference proteome</keyword>
<dbReference type="Proteomes" id="UP000321558">
    <property type="component" value="Unassembled WGS sequence"/>
</dbReference>
<gene>
    <name evidence="2" type="ORF">OSO01_43970</name>
</gene>
<name>A0A511ZQC1_9BACI</name>
<dbReference type="STRING" id="582851.GCA_900162665_03475"/>
<dbReference type="EMBL" id="BJYM01000026">
    <property type="protein sequence ID" value="GEN89658.1"/>
    <property type="molecule type" value="Genomic_DNA"/>
</dbReference>
<comment type="caution">
    <text evidence="2">The sequence shown here is derived from an EMBL/GenBank/DDBJ whole genome shotgun (WGS) entry which is preliminary data.</text>
</comment>
<organism evidence="2 3">
    <name type="scientific">Oceanobacillus sojae</name>
    <dbReference type="NCBI Taxonomy" id="582851"/>
    <lineage>
        <taxon>Bacteria</taxon>
        <taxon>Bacillati</taxon>
        <taxon>Bacillota</taxon>
        <taxon>Bacilli</taxon>
        <taxon>Bacillales</taxon>
        <taxon>Bacillaceae</taxon>
        <taxon>Oceanobacillus</taxon>
    </lineage>
</organism>
<dbReference type="Pfam" id="PF13349">
    <property type="entry name" value="DUF4097"/>
    <property type="match status" value="1"/>
</dbReference>
<evidence type="ECO:0000313" key="2">
    <source>
        <dbReference type="EMBL" id="GEN89658.1"/>
    </source>
</evidence>
<dbReference type="InterPro" id="IPR025164">
    <property type="entry name" value="Toastrack_DUF4097"/>
</dbReference>
<evidence type="ECO:0000313" key="3">
    <source>
        <dbReference type="Proteomes" id="UP000321558"/>
    </source>
</evidence>